<dbReference type="InterPro" id="IPR019885">
    <property type="entry name" value="Tscrpt_reg_HTH_AsnC-type_CS"/>
</dbReference>
<dbReference type="CDD" id="cd00090">
    <property type="entry name" value="HTH_ARSR"/>
    <property type="match status" value="1"/>
</dbReference>
<keyword evidence="2" id="KW-0238">DNA-binding</keyword>
<dbReference type="OrthoDB" id="9813313at2"/>
<dbReference type="Gene3D" id="1.10.10.10">
    <property type="entry name" value="Winged helix-like DNA-binding domain superfamily/Winged helix DNA-binding domain"/>
    <property type="match status" value="1"/>
</dbReference>
<dbReference type="Gene3D" id="3.30.70.920">
    <property type="match status" value="1"/>
</dbReference>
<evidence type="ECO:0000259" key="4">
    <source>
        <dbReference type="PROSITE" id="PS50956"/>
    </source>
</evidence>
<evidence type="ECO:0000256" key="3">
    <source>
        <dbReference type="ARBA" id="ARBA00023163"/>
    </source>
</evidence>
<comment type="caution">
    <text evidence="5">The sequence shown here is derived from an EMBL/GenBank/DDBJ whole genome shotgun (WGS) entry which is preliminary data.</text>
</comment>
<dbReference type="InterPro" id="IPR036390">
    <property type="entry name" value="WH_DNA-bd_sf"/>
</dbReference>
<dbReference type="SMART" id="SM00344">
    <property type="entry name" value="HTH_ASNC"/>
    <property type="match status" value="1"/>
</dbReference>
<proteinExistence type="predicted"/>
<dbReference type="GO" id="GO:0043565">
    <property type="term" value="F:sequence-specific DNA binding"/>
    <property type="evidence" value="ECO:0007669"/>
    <property type="project" value="InterPro"/>
</dbReference>
<dbReference type="PROSITE" id="PS00519">
    <property type="entry name" value="HTH_ASNC_1"/>
    <property type="match status" value="1"/>
</dbReference>
<dbReference type="Pfam" id="PF13412">
    <property type="entry name" value="HTH_24"/>
    <property type="match status" value="1"/>
</dbReference>
<dbReference type="InterPro" id="IPR011008">
    <property type="entry name" value="Dimeric_a/b-barrel"/>
</dbReference>
<dbReference type="InterPro" id="IPR036388">
    <property type="entry name" value="WH-like_DNA-bd_sf"/>
</dbReference>
<dbReference type="InterPro" id="IPR011991">
    <property type="entry name" value="ArsR-like_HTH"/>
</dbReference>
<keyword evidence="3" id="KW-0804">Transcription</keyword>
<dbReference type="GO" id="GO:0043200">
    <property type="term" value="P:response to amino acid"/>
    <property type="evidence" value="ECO:0007669"/>
    <property type="project" value="TreeGrafter"/>
</dbReference>
<dbReference type="Pfam" id="PF01037">
    <property type="entry name" value="AsnC_trans_reg"/>
    <property type="match status" value="1"/>
</dbReference>
<dbReference type="RefSeq" id="WP_132288776.1">
    <property type="nucleotide sequence ID" value="NZ_SKBM01000009.1"/>
</dbReference>
<dbReference type="PRINTS" id="PR00033">
    <property type="entry name" value="HTHASNC"/>
</dbReference>
<sequence>MDALKLDATDRRILRALHRNARLTNAELAEQVGLSPSPCWTRVRRLEQAGVIRGYVAILDQAQLGLPDTVIIEVMMERHDEESLRRFEQAVTDMPEVIEAWLVTGEYDYVIKAAVGGTAGYERLLREKLYRLPGVRHTRTSFTLRSLKQSWTPAP</sequence>
<dbReference type="PROSITE" id="PS50956">
    <property type="entry name" value="HTH_ASNC_2"/>
    <property type="match status" value="1"/>
</dbReference>
<dbReference type="InterPro" id="IPR000485">
    <property type="entry name" value="AsnC-type_HTH_dom"/>
</dbReference>
<dbReference type="SUPFAM" id="SSF54909">
    <property type="entry name" value="Dimeric alpha+beta barrel"/>
    <property type="match status" value="1"/>
</dbReference>
<gene>
    <name evidence="5" type="ORF">EXY23_11580</name>
</gene>
<dbReference type="Proteomes" id="UP000295023">
    <property type="component" value="Unassembled WGS sequence"/>
</dbReference>
<feature type="domain" description="HTH asnC-type" evidence="4">
    <location>
        <begin position="6"/>
        <end position="67"/>
    </location>
</feature>
<evidence type="ECO:0000256" key="2">
    <source>
        <dbReference type="ARBA" id="ARBA00023125"/>
    </source>
</evidence>
<dbReference type="InterPro" id="IPR019888">
    <property type="entry name" value="Tscrpt_reg_AsnC-like"/>
</dbReference>
<dbReference type="GO" id="GO:0006355">
    <property type="term" value="P:regulation of DNA-templated transcription"/>
    <property type="evidence" value="ECO:0007669"/>
    <property type="project" value="UniProtKB-ARBA"/>
</dbReference>
<dbReference type="EMBL" id="SKBM01000009">
    <property type="protein sequence ID" value="TCZ63008.1"/>
    <property type="molecule type" value="Genomic_DNA"/>
</dbReference>
<evidence type="ECO:0000256" key="1">
    <source>
        <dbReference type="ARBA" id="ARBA00023015"/>
    </source>
</evidence>
<dbReference type="GO" id="GO:0005829">
    <property type="term" value="C:cytosol"/>
    <property type="evidence" value="ECO:0007669"/>
    <property type="project" value="TreeGrafter"/>
</dbReference>
<organism evidence="5 6">
    <name type="scientific">Roseicella aquatilis</name>
    <dbReference type="NCBI Taxonomy" id="2527868"/>
    <lineage>
        <taxon>Bacteria</taxon>
        <taxon>Pseudomonadati</taxon>
        <taxon>Pseudomonadota</taxon>
        <taxon>Alphaproteobacteria</taxon>
        <taxon>Acetobacterales</taxon>
        <taxon>Roseomonadaceae</taxon>
        <taxon>Roseicella</taxon>
    </lineage>
</organism>
<dbReference type="PANTHER" id="PTHR30154">
    <property type="entry name" value="LEUCINE-RESPONSIVE REGULATORY PROTEIN"/>
    <property type="match status" value="1"/>
</dbReference>
<protein>
    <submittedName>
        <fullName evidence="5">Lrp/AsnC family transcriptional regulator</fullName>
    </submittedName>
</protein>
<keyword evidence="1" id="KW-0805">Transcription regulation</keyword>
<dbReference type="InterPro" id="IPR019887">
    <property type="entry name" value="Tscrpt_reg_AsnC/Lrp_C"/>
</dbReference>
<keyword evidence="6" id="KW-1185">Reference proteome</keyword>
<dbReference type="FunFam" id="1.10.10.10:FF:000186">
    <property type="entry name" value="AsnC family transcriptional regulator"/>
    <property type="match status" value="1"/>
</dbReference>
<dbReference type="SUPFAM" id="SSF46785">
    <property type="entry name" value="Winged helix' DNA-binding domain"/>
    <property type="match status" value="1"/>
</dbReference>
<accession>A0A4R4DQC1</accession>
<dbReference type="PANTHER" id="PTHR30154:SF34">
    <property type="entry name" value="TRANSCRIPTIONAL REGULATOR AZLB"/>
    <property type="match status" value="1"/>
</dbReference>
<name>A0A4R4DQC1_9PROT</name>
<dbReference type="AlphaFoldDB" id="A0A4R4DQC1"/>
<evidence type="ECO:0000313" key="6">
    <source>
        <dbReference type="Proteomes" id="UP000295023"/>
    </source>
</evidence>
<evidence type="ECO:0000313" key="5">
    <source>
        <dbReference type="EMBL" id="TCZ63008.1"/>
    </source>
</evidence>
<reference evidence="5 6" key="1">
    <citation type="submission" date="2019-03" db="EMBL/GenBank/DDBJ databases">
        <title>Paracraurococcus aquatilis NE82 genome sequence.</title>
        <authorList>
            <person name="Zhao Y."/>
            <person name="Du Z."/>
        </authorList>
    </citation>
    <scope>NUCLEOTIDE SEQUENCE [LARGE SCALE GENOMIC DNA]</scope>
    <source>
        <strain evidence="5 6">NE82</strain>
    </source>
</reference>